<dbReference type="InterPro" id="IPR002893">
    <property type="entry name" value="Znf_MYND"/>
</dbReference>
<dbReference type="InterPro" id="IPR024119">
    <property type="entry name" value="TF_DEAF-1"/>
</dbReference>
<protein>
    <submittedName>
        <fullName evidence="7">MSS51-like protein, mitochondrial</fullName>
    </submittedName>
</protein>
<dbReference type="GO" id="GO:0005634">
    <property type="term" value="C:nucleus"/>
    <property type="evidence" value="ECO:0007669"/>
    <property type="project" value="TreeGrafter"/>
</dbReference>
<dbReference type="GO" id="GO:0000981">
    <property type="term" value="F:DNA-binding transcription factor activity, RNA polymerase II-specific"/>
    <property type="evidence" value="ECO:0007669"/>
    <property type="project" value="TreeGrafter"/>
</dbReference>
<keyword evidence="3" id="KW-0862">Zinc</keyword>
<feature type="region of interest" description="Disordered" evidence="5">
    <location>
        <begin position="159"/>
        <end position="178"/>
    </location>
</feature>
<proteinExistence type="predicted"/>
<dbReference type="OrthoDB" id="2870891at2759"/>
<reference evidence="7" key="1">
    <citation type="submission" date="2020-05" db="EMBL/GenBank/DDBJ databases">
        <title>Mycena genomes resolve the evolution of fungal bioluminescence.</title>
        <authorList>
            <person name="Tsai I.J."/>
        </authorList>
    </citation>
    <scope>NUCLEOTIDE SEQUENCE</scope>
    <source>
        <strain evidence="7">160909Yilan</strain>
    </source>
</reference>
<evidence type="ECO:0000256" key="3">
    <source>
        <dbReference type="ARBA" id="ARBA00022833"/>
    </source>
</evidence>
<feature type="compositionally biased region" description="Basic residues" evidence="5">
    <location>
        <begin position="404"/>
        <end position="413"/>
    </location>
</feature>
<gene>
    <name evidence="7" type="ORF">MSAN_01224800</name>
</gene>
<dbReference type="PANTHER" id="PTHR10237:SF14">
    <property type="entry name" value="MYND-TYPE DOMAIN-CONTAINING PROTEIN"/>
    <property type="match status" value="1"/>
</dbReference>
<name>A0A8H6YD31_9AGAR</name>
<dbReference type="PROSITE" id="PS50865">
    <property type="entry name" value="ZF_MYND_2"/>
    <property type="match status" value="1"/>
</dbReference>
<organism evidence="7 8">
    <name type="scientific">Mycena sanguinolenta</name>
    <dbReference type="NCBI Taxonomy" id="230812"/>
    <lineage>
        <taxon>Eukaryota</taxon>
        <taxon>Fungi</taxon>
        <taxon>Dikarya</taxon>
        <taxon>Basidiomycota</taxon>
        <taxon>Agaricomycotina</taxon>
        <taxon>Agaricomycetes</taxon>
        <taxon>Agaricomycetidae</taxon>
        <taxon>Agaricales</taxon>
        <taxon>Marasmiineae</taxon>
        <taxon>Mycenaceae</taxon>
        <taxon>Mycena</taxon>
    </lineage>
</organism>
<dbReference type="PANTHER" id="PTHR10237">
    <property type="entry name" value="DEFORMED EPIDERMAL AUTOREGULATORY FACTOR 1 HOMOLOG SUPPRESSIN"/>
    <property type="match status" value="1"/>
</dbReference>
<evidence type="ECO:0000313" key="8">
    <source>
        <dbReference type="Proteomes" id="UP000623467"/>
    </source>
</evidence>
<dbReference type="GO" id="GO:0008270">
    <property type="term" value="F:zinc ion binding"/>
    <property type="evidence" value="ECO:0007669"/>
    <property type="project" value="UniProtKB-KW"/>
</dbReference>
<dbReference type="Pfam" id="PF01753">
    <property type="entry name" value="zf-MYND"/>
    <property type="match status" value="1"/>
</dbReference>
<dbReference type="SUPFAM" id="SSF144232">
    <property type="entry name" value="HIT/MYND zinc finger-like"/>
    <property type="match status" value="1"/>
</dbReference>
<keyword evidence="1" id="KW-0479">Metal-binding</keyword>
<evidence type="ECO:0000259" key="6">
    <source>
        <dbReference type="PROSITE" id="PS50865"/>
    </source>
</evidence>
<dbReference type="Gene3D" id="6.10.140.2220">
    <property type="match status" value="1"/>
</dbReference>
<dbReference type="PROSITE" id="PS01360">
    <property type="entry name" value="ZF_MYND_1"/>
    <property type="match status" value="1"/>
</dbReference>
<dbReference type="AlphaFoldDB" id="A0A8H6YD31"/>
<evidence type="ECO:0000256" key="4">
    <source>
        <dbReference type="PROSITE-ProRule" id="PRU00134"/>
    </source>
</evidence>
<evidence type="ECO:0000256" key="2">
    <source>
        <dbReference type="ARBA" id="ARBA00022771"/>
    </source>
</evidence>
<sequence length="413" mass="47861">MCQEGLLIALAIENLSYRNFETEWKKLDLATKKELALEGLYRGACLCPRDNSRVNCPELTIKNLVGDSNYNLINLLKRIMEHDPTGNRRVKELYIFRHPYVDHEFGIPDDSSDLVKAYIHEHHLLRTYCIVETLMGVLEAYHDVPMAPPIPVKVASRVRHGEEAEERTAAERKALEENKKSPFPIDQSQCEEMAAISYNACRTCYAKTNRKDLKRCGRCQNVWYCSPECQKKDWPEHKKFCGKKTFDFVPLAPAPPDEFIGCPAAVPDFIRTPALWRQISYLSEPDSQFTDYHFDAQPGHTDSIMISYPPGARLIFLVARRRAMASGSLPAIYQMLSILEFEEDLGVRNFTHARYRRQFEMEYAIKITPEGRRAAGKFDQPTQQELKEEEQFLRQRWASVDNHPKRRPRPQTF</sequence>
<comment type="caution">
    <text evidence="7">The sequence shown here is derived from an EMBL/GenBank/DDBJ whole genome shotgun (WGS) entry which is preliminary data.</text>
</comment>
<accession>A0A8H6YD31</accession>
<evidence type="ECO:0000256" key="5">
    <source>
        <dbReference type="SAM" id="MobiDB-lite"/>
    </source>
</evidence>
<keyword evidence="8" id="KW-1185">Reference proteome</keyword>
<dbReference type="EMBL" id="JACAZH010000009">
    <property type="protein sequence ID" value="KAF7358848.1"/>
    <property type="molecule type" value="Genomic_DNA"/>
</dbReference>
<evidence type="ECO:0000313" key="7">
    <source>
        <dbReference type="EMBL" id="KAF7358848.1"/>
    </source>
</evidence>
<evidence type="ECO:0000256" key="1">
    <source>
        <dbReference type="ARBA" id="ARBA00022723"/>
    </source>
</evidence>
<feature type="domain" description="MYND-type" evidence="6">
    <location>
        <begin position="201"/>
        <end position="241"/>
    </location>
</feature>
<dbReference type="Proteomes" id="UP000623467">
    <property type="component" value="Unassembled WGS sequence"/>
</dbReference>
<keyword evidence="2 4" id="KW-0863">Zinc-finger</keyword>
<feature type="region of interest" description="Disordered" evidence="5">
    <location>
        <begin position="393"/>
        <end position="413"/>
    </location>
</feature>